<dbReference type="RefSeq" id="WP_273675302.1">
    <property type="nucleotide sequence ID" value="NZ_JAQQXQ010000001.1"/>
</dbReference>
<dbReference type="EMBL" id="JAQQXQ010000001">
    <property type="protein sequence ID" value="MDC8753115.1"/>
    <property type="molecule type" value="Genomic_DNA"/>
</dbReference>
<sequence length="141" mass="15371">MSRTTLTLRYVAFAVIATLANLAVQRLALALPGVPAILAYPLALGAGTLAGLVIKYLLDKRWIFHDFSQGIEAHGKRFSLYALMGVATTAIFWGTETLFWIVWLTHTARELGAVIGLAIGYVVKYRLDRRFVFTTGGGLAA</sequence>
<keyword evidence="4 5" id="KW-0472">Membrane</keyword>
<feature type="transmembrane region" description="Helical" evidence="5">
    <location>
        <begin position="100"/>
        <end position="123"/>
    </location>
</feature>
<keyword evidence="2 5" id="KW-0812">Transmembrane</keyword>
<accession>A0ABT5JLR0</accession>
<name>A0ABT5JLR0_9SPHN</name>
<evidence type="ECO:0000256" key="3">
    <source>
        <dbReference type="ARBA" id="ARBA00022989"/>
    </source>
</evidence>
<gene>
    <name evidence="7" type="ORF">OIK40_00480</name>
</gene>
<dbReference type="InterPro" id="IPR007267">
    <property type="entry name" value="GtrA_DPMS_TM"/>
</dbReference>
<evidence type="ECO:0000259" key="6">
    <source>
        <dbReference type="Pfam" id="PF04138"/>
    </source>
</evidence>
<comment type="subcellular location">
    <subcellularLocation>
        <location evidence="1">Membrane</location>
        <topology evidence="1">Multi-pass membrane protein</topology>
    </subcellularLocation>
</comment>
<evidence type="ECO:0000313" key="7">
    <source>
        <dbReference type="EMBL" id="MDC8753115.1"/>
    </source>
</evidence>
<evidence type="ECO:0000256" key="2">
    <source>
        <dbReference type="ARBA" id="ARBA00022692"/>
    </source>
</evidence>
<keyword evidence="8" id="KW-1185">Reference proteome</keyword>
<evidence type="ECO:0000256" key="1">
    <source>
        <dbReference type="ARBA" id="ARBA00004141"/>
    </source>
</evidence>
<evidence type="ECO:0000313" key="8">
    <source>
        <dbReference type="Proteomes" id="UP001216558"/>
    </source>
</evidence>
<evidence type="ECO:0000256" key="4">
    <source>
        <dbReference type="ARBA" id="ARBA00023136"/>
    </source>
</evidence>
<organism evidence="7 8">
    <name type="scientific">Erythrobacter fulvus</name>
    <dbReference type="NCBI Taxonomy" id="2987523"/>
    <lineage>
        <taxon>Bacteria</taxon>
        <taxon>Pseudomonadati</taxon>
        <taxon>Pseudomonadota</taxon>
        <taxon>Alphaproteobacteria</taxon>
        <taxon>Sphingomonadales</taxon>
        <taxon>Erythrobacteraceae</taxon>
        <taxon>Erythrobacter/Porphyrobacter group</taxon>
        <taxon>Erythrobacter</taxon>
    </lineage>
</organism>
<evidence type="ECO:0000256" key="5">
    <source>
        <dbReference type="SAM" id="Phobius"/>
    </source>
</evidence>
<feature type="transmembrane region" description="Helical" evidence="5">
    <location>
        <begin position="78"/>
        <end position="94"/>
    </location>
</feature>
<dbReference type="NCBIfam" id="NF037976">
    <property type="entry name" value="gtrA_1"/>
    <property type="match status" value="1"/>
</dbReference>
<proteinExistence type="predicted"/>
<feature type="domain" description="GtrA/DPMS transmembrane" evidence="6">
    <location>
        <begin position="9"/>
        <end position="133"/>
    </location>
</feature>
<comment type="caution">
    <text evidence="7">The sequence shown here is derived from an EMBL/GenBank/DDBJ whole genome shotgun (WGS) entry which is preliminary data.</text>
</comment>
<keyword evidence="3 5" id="KW-1133">Transmembrane helix</keyword>
<dbReference type="Pfam" id="PF04138">
    <property type="entry name" value="GtrA_DPMS_TM"/>
    <property type="match status" value="1"/>
</dbReference>
<protein>
    <submittedName>
        <fullName evidence="7">GtrA family protein</fullName>
    </submittedName>
</protein>
<feature type="transmembrane region" description="Helical" evidence="5">
    <location>
        <begin position="40"/>
        <end position="58"/>
    </location>
</feature>
<reference evidence="7 8" key="1">
    <citation type="submission" date="2022-10" db="EMBL/GenBank/DDBJ databases">
        <title>Erythrobacter sp. sf7 Genome sequencing.</title>
        <authorList>
            <person name="Park S."/>
        </authorList>
    </citation>
    <scope>NUCLEOTIDE SEQUENCE [LARGE SCALE GENOMIC DNA]</scope>
    <source>
        <strain evidence="8">sf7</strain>
    </source>
</reference>
<dbReference type="Proteomes" id="UP001216558">
    <property type="component" value="Unassembled WGS sequence"/>
</dbReference>